<comment type="caution">
    <text evidence="4">The sequence shown here is derived from an EMBL/GenBank/DDBJ whole genome shotgun (WGS) entry which is preliminary data.</text>
</comment>
<feature type="region of interest" description="Disordered" evidence="2">
    <location>
        <begin position="286"/>
        <end position="317"/>
    </location>
</feature>
<keyword evidence="5" id="KW-1185">Reference proteome</keyword>
<dbReference type="PANTHER" id="PTHR43818:SF11">
    <property type="entry name" value="BCDNA.GH03377"/>
    <property type="match status" value="1"/>
</dbReference>
<reference evidence="4 5" key="1">
    <citation type="submission" date="2019-07" db="EMBL/GenBank/DDBJ databases">
        <title>Quadrisphaera sp. strain DD2A genome sequencing and assembly.</title>
        <authorList>
            <person name="Kim I."/>
        </authorList>
    </citation>
    <scope>NUCLEOTIDE SEQUENCE [LARGE SCALE GENOMIC DNA]</scope>
    <source>
        <strain evidence="4 5">DD2A</strain>
    </source>
</reference>
<dbReference type="Gene3D" id="3.40.50.720">
    <property type="entry name" value="NAD(P)-binding Rossmann-like Domain"/>
    <property type="match status" value="1"/>
</dbReference>
<dbReference type="InterPro" id="IPR036291">
    <property type="entry name" value="NAD(P)-bd_dom_sf"/>
</dbReference>
<dbReference type="Gene3D" id="3.30.360.10">
    <property type="entry name" value="Dihydrodipicolinate Reductase, domain 2"/>
    <property type="match status" value="1"/>
</dbReference>
<organism evidence="4 5">
    <name type="scientific">Quadrisphaera setariae</name>
    <dbReference type="NCBI Taxonomy" id="2593304"/>
    <lineage>
        <taxon>Bacteria</taxon>
        <taxon>Bacillati</taxon>
        <taxon>Actinomycetota</taxon>
        <taxon>Actinomycetes</taxon>
        <taxon>Kineosporiales</taxon>
        <taxon>Kineosporiaceae</taxon>
        <taxon>Quadrisphaera</taxon>
    </lineage>
</organism>
<gene>
    <name evidence="4" type="ORF">FMM08_14460</name>
</gene>
<evidence type="ECO:0000256" key="2">
    <source>
        <dbReference type="SAM" id="MobiDB-lite"/>
    </source>
</evidence>
<dbReference type="InterPro" id="IPR000683">
    <property type="entry name" value="Gfo/Idh/MocA-like_OxRdtase_N"/>
</dbReference>
<name>A0A5C8ZCI4_9ACTN</name>
<dbReference type="EMBL" id="VKAC01000008">
    <property type="protein sequence ID" value="TXR55507.1"/>
    <property type="molecule type" value="Genomic_DNA"/>
</dbReference>
<evidence type="ECO:0000313" key="4">
    <source>
        <dbReference type="EMBL" id="TXR55507.1"/>
    </source>
</evidence>
<dbReference type="OrthoDB" id="9812981at2"/>
<accession>A0A5C8ZCI4</accession>
<protein>
    <submittedName>
        <fullName evidence="4">Gfo/Idh/MocA family oxidoreductase</fullName>
    </submittedName>
</protein>
<feature type="domain" description="Gfo/Idh/MocA-like oxidoreductase N-terminal" evidence="3">
    <location>
        <begin position="5"/>
        <end position="130"/>
    </location>
</feature>
<feature type="compositionally biased region" description="Low complexity" evidence="2">
    <location>
        <begin position="286"/>
        <end position="308"/>
    </location>
</feature>
<dbReference type="RefSeq" id="WP_147927083.1">
    <property type="nucleotide sequence ID" value="NZ_VKAC01000008.1"/>
</dbReference>
<dbReference type="Proteomes" id="UP000321234">
    <property type="component" value="Unassembled WGS sequence"/>
</dbReference>
<proteinExistence type="predicted"/>
<dbReference type="SUPFAM" id="SSF51735">
    <property type="entry name" value="NAD(P)-binding Rossmann-fold domains"/>
    <property type="match status" value="1"/>
</dbReference>
<dbReference type="Pfam" id="PF01408">
    <property type="entry name" value="GFO_IDH_MocA"/>
    <property type="match status" value="1"/>
</dbReference>
<evidence type="ECO:0000256" key="1">
    <source>
        <dbReference type="ARBA" id="ARBA00023002"/>
    </source>
</evidence>
<dbReference type="GO" id="GO:0016491">
    <property type="term" value="F:oxidoreductase activity"/>
    <property type="evidence" value="ECO:0007669"/>
    <property type="project" value="UniProtKB-KW"/>
</dbReference>
<keyword evidence="1" id="KW-0560">Oxidoreductase</keyword>
<dbReference type="SUPFAM" id="SSF55347">
    <property type="entry name" value="Glyceraldehyde-3-phosphate dehydrogenase-like, C-terminal domain"/>
    <property type="match status" value="1"/>
</dbReference>
<dbReference type="InterPro" id="IPR050463">
    <property type="entry name" value="Gfo/Idh/MocA_oxidrdct_glycsds"/>
</dbReference>
<sequence>MTLPRIVVVGVHGYGANHVATALRLQREGRARLVGLVDPKGGPVVADGGAVVPDTDLPARWPDLDALLADQPVDVVVVATPLHTHAALGRQALEAGADVLLEKPPVTRREQLAELLAVESASPGRVQVGFQALGSAALAAVGAAVRDGSLGEVRRISARGSWTRDAAYYARAPWAGRRTLGGVDVVDGALTNPFAHAVADLLHLAGLTGADAVARVEVELFRSRDIEADDTAALRVVAADGTPAAGVPVVGAFTLAGPADARPWVQVTGARASLRLHYDVDRVEVLPGTDSTDSSGSPGAAGAGPLPDLLERPGLAGQHPRRGLLEDLLARRTDGGPLLAPLAATAGFVEVVEAVRAATVTAVDPAHVRWEGVGGARRPVLEGVDAALDAVVHGDGGLFRATGARWAG</sequence>
<evidence type="ECO:0000313" key="5">
    <source>
        <dbReference type="Proteomes" id="UP000321234"/>
    </source>
</evidence>
<evidence type="ECO:0000259" key="3">
    <source>
        <dbReference type="Pfam" id="PF01408"/>
    </source>
</evidence>
<dbReference type="AlphaFoldDB" id="A0A5C8ZCI4"/>
<dbReference type="GO" id="GO:0000166">
    <property type="term" value="F:nucleotide binding"/>
    <property type="evidence" value="ECO:0007669"/>
    <property type="project" value="InterPro"/>
</dbReference>
<dbReference type="PANTHER" id="PTHR43818">
    <property type="entry name" value="BCDNA.GH03377"/>
    <property type="match status" value="1"/>
</dbReference>